<keyword evidence="2" id="KW-1185">Reference proteome</keyword>
<evidence type="ECO:0000313" key="1">
    <source>
        <dbReference type="EMBL" id="KAK3706724.1"/>
    </source>
</evidence>
<reference evidence="1" key="1">
    <citation type="submission" date="2023-07" db="EMBL/GenBank/DDBJ databases">
        <title>Black Yeasts Isolated from many extreme environments.</title>
        <authorList>
            <person name="Coleine C."/>
            <person name="Stajich J.E."/>
            <person name="Selbmann L."/>
        </authorList>
    </citation>
    <scope>NUCLEOTIDE SEQUENCE</scope>
    <source>
        <strain evidence="1">CCFEE 5714</strain>
    </source>
</reference>
<gene>
    <name evidence="1" type="ORF">LTR37_012568</name>
</gene>
<accession>A0ACC3N078</accession>
<dbReference type="Proteomes" id="UP001281147">
    <property type="component" value="Unassembled WGS sequence"/>
</dbReference>
<evidence type="ECO:0000313" key="2">
    <source>
        <dbReference type="Proteomes" id="UP001281147"/>
    </source>
</evidence>
<protein>
    <submittedName>
        <fullName evidence="1">Uncharacterized protein</fullName>
    </submittedName>
</protein>
<name>A0ACC3N078_9PEZI</name>
<sequence>MAVKDEPDHDEEAGEHGEEGVAVKSDDTGKHQSVTTSSLDGLQSQDSRKVMDIVDRLRRSGLSSELQLPQLVVSGDQSSGKSSVLEAITEIPFPRKENLCTRFATEIILRRAPTASISTKIIPDKFRPTTEKKRLENFKSSILDFTELPNLMEEATNLMGLGDDGAGAFSRDVLSIEIAGPGRPHLTLVDLPGLIHSETKMQSKADVELIDGLVDDYIKEKRTIVMAVVSAKNDYANQIILKKCRDVDPKGHRTLGIITKPDFLEPDSDNEASWIELAENRDIQFALGWHILKNRSNKEINTSFAERNVSEHIFFSKGKYRELPSEMLGINSLGSRLSQLLYKHLKTELPALQKELNSKHAEVCRELELLGDQRPTAHEQRRFLMSVSSNYQEIVNNAVKGDYDDQFFGILEPDEPVDHERNMRRLRAVVQYLNLQFASVMREYGNKSRITASDSDELSLPIDDFLAPPAEPRTNALDEGYAQFKSLQEGISRDAAVQRVSNVLVRSRGRELPCTFNPLLISQLFWEQSTNWKTIAEYHVERVANVCSQFVSLAIREAVSLDVAGRLLAIRVDDALQGRLDSAKSELGTIIQDTKRHPITYDPHYVDAVQKRRSKIYNARIQQLAETASTEIADANDGWTYKQMLDAAVLNHSISDREDPDMEKTSAEEALDDSLSYYEGEINYFISVVTKQVIERYLLTKLAKDTISPMVIGDMTDNEVAFVAAEPEEKTRDREFLENRKATLEKGQATFKSALGLFR</sequence>
<dbReference type="EMBL" id="JAUTXU010000117">
    <property type="protein sequence ID" value="KAK3706724.1"/>
    <property type="molecule type" value="Genomic_DNA"/>
</dbReference>
<organism evidence="1 2">
    <name type="scientific">Vermiconidia calcicola</name>
    <dbReference type="NCBI Taxonomy" id="1690605"/>
    <lineage>
        <taxon>Eukaryota</taxon>
        <taxon>Fungi</taxon>
        <taxon>Dikarya</taxon>
        <taxon>Ascomycota</taxon>
        <taxon>Pezizomycotina</taxon>
        <taxon>Dothideomycetes</taxon>
        <taxon>Dothideomycetidae</taxon>
        <taxon>Mycosphaerellales</taxon>
        <taxon>Extremaceae</taxon>
        <taxon>Vermiconidia</taxon>
    </lineage>
</organism>
<proteinExistence type="predicted"/>
<comment type="caution">
    <text evidence="1">The sequence shown here is derived from an EMBL/GenBank/DDBJ whole genome shotgun (WGS) entry which is preliminary data.</text>
</comment>